<evidence type="ECO:0008006" key="5">
    <source>
        <dbReference type="Google" id="ProtNLM"/>
    </source>
</evidence>
<reference evidence="3" key="1">
    <citation type="journal article" date="2014" name="Int. J. Syst. Evol. Microbiol.">
        <title>Complete genome sequence of Corynebacterium casei LMG S-19264T (=DSM 44701T), isolated from a smear-ripened cheese.</title>
        <authorList>
            <consortium name="US DOE Joint Genome Institute (JGI-PGF)"/>
            <person name="Walter F."/>
            <person name="Albersmeier A."/>
            <person name="Kalinowski J."/>
            <person name="Ruckert C."/>
        </authorList>
    </citation>
    <scope>NUCLEOTIDE SEQUENCE</scope>
    <source>
        <strain evidence="3">JCM 4637</strain>
    </source>
</reference>
<proteinExistence type="predicted"/>
<accession>A0A918WVX8</accession>
<dbReference type="RefSeq" id="WP_189823450.1">
    <property type="nucleotide sequence ID" value="NZ_BMVC01000004.1"/>
</dbReference>
<gene>
    <name evidence="3" type="ORF">GCM10010334_22780</name>
</gene>
<feature type="signal peptide" evidence="2">
    <location>
        <begin position="1"/>
        <end position="28"/>
    </location>
</feature>
<evidence type="ECO:0000313" key="3">
    <source>
        <dbReference type="EMBL" id="GHC89563.1"/>
    </source>
</evidence>
<sequence length="168" mass="18159">MRLRYARAGALPALALALVTACAGPAQYYEGSGLHDATPTEATGDWSGAEGTRVTLRPDGTATLRRLDGQDFDFDTGWRLTGTGTWKLSDARAGQRVRLTLAKRTAVDRRTPATPAPDAPAPDASAPETPSTYTWSLDVRRNPQKALELYFFFGDPDAGNTYVLRRTG</sequence>
<dbReference type="EMBL" id="BMVC01000004">
    <property type="protein sequence ID" value="GHC89563.1"/>
    <property type="molecule type" value="Genomic_DNA"/>
</dbReference>
<evidence type="ECO:0000313" key="4">
    <source>
        <dbReference type="Proteomes" id="UP000638353"/>
    </source>
</evidence>
<evidence type="ECO:0000256" key="1">
    <source>
        <dbReference type="SAM" id="MobiDB-lite"/>
    </source>
</evidence>
<feature type="chain" id="PRO_5039658356" description="Lipoprotein" evidence="2">
    <location>
        <begin position="29"/>
        <end position="168"/>
    </location>
</feature>
<dbReference type="AlphaFoldDB" id="A0A918WVX8"/>
<feature type="compositionally biased region" description="Low complexity" evidence="1">
    <location>
        <begin position="121"/>
        <end position="132"/>
    </location>
</feature>
<organism evidence="3 4">
    <name type="scientific">Streptomyces finlayi</name>
    <dbReference type="NCBI Taxonomy" id="67296"/>
    <lineage>
        <taxon>Bacteria</taxon>
        <taxon>Bacillati</taxon>
        <taxon>Actinomycetota</taxon>
        <taxon>Actinomycetes</taxon>
        <taxon>Kitasatosporales</taxon>
        <taxon>Streptomycetaceae</taxon>
        <taxon>Streptomyces</taxon>
    </lineage>
</organism>
<keyword evidence="2" id="KW-0732">Signal</keyword>
<comment type="caution">
    <text evidence="3">The sequence shown here is derived from an EMBL/GenBank/DDBJ whole genome shotgun (WGS) entry which is preliminary data.</text>
</comment>
<evidence type="ECO:0000256" key="2">
    <source>
        <dbReference type="SAM" id="SignalP"/>
    </source>
</evidence>
<name>A0A918WVX8_9ACTN</name>
<feature type="region of interest" description="Disordered" evidence="1">
    <location>
        <begin position="105"/>
        <end position="137"/>
    </location>
</feature>
<protein>
    <recommendedName>
        <fullName evidence="5">Lipoprotein</fullName>
    </recommendedName>
</protein>
<dbReference type="PROSITE" id="PS51257">
    <property type="entry name" value="PROKAR_LIPOPROTEIN"/>
    <property type="match status" value="1"/>
</dbReference>
<reference evidence="3" key="2">
    <citation type="submission" date="2020-09" db="EMBL/GenBank/DDBJ databases">
        <authorList>
            <person name="Sun Q."/>
            <person name="Ohkuma M."/>
        </authorList>
    </citation>
    <scope>NUCLEOTIDE SEQUENCE</scope>
    <source>
        <strain evidence="3">JCM 4637</strain>
    </source>
</reference>
<dbReference type="Proteomes" id="UP000638353">
    <property type="component" value="Unassembled WGS sequence"/>
</dbReference>